<comment type="subcellular location">
    <subcellularLocation>
        <location evidence="2">Endoplasmic reticulum</location>
    </subcellularLocation>
    <subcellularLocation>
        <location evidence="3">Membrane</location>
    </subcellularLocation>
    <subcellularLocation>
        <location evidence="1">Mitochondrion</location>
    </subcellularLocation>
</comment>
<dbReference type="GO" id="GO:0016020">
    <property type="term" value="C:membrane"/>
    <property type="evidence" value="ECO:0007669"/>
    <property type="project" value="UniProtKB-SubCell"/>
</dbReference>
<evidence type="ECO:0000259" key="8">
    <source>
        <dbReference type="Pfam" id="PF05057"/>
    </source>
</evidence>
<evidence type="ECO:0000256" key="5">
    <source>
        <dbReference type="ARBA" id="ARBA00022824"/>
    </source>
</evidence>
<name>A0A2J6QPL2_9HELO</name>
<reference evidence="9 10" key="1">
    <citation type="submission" date="2016-05" db="EMBL/GenBank/DDBJ databases">
        <title>A degradative enzymes factory behind the ericoid mycorrhizal symbiosis.</title>
        <authorList>
            <consortium name="DOE Joint Genome Institute"/>
            <person name="Martino E."/>
            <person name="Morin E."/>
            <person name="Grelet G."/>
            <person name="Kuo A."/>
            <person name="Kohler A."/>
            <person name="Daghino S."/>
            <person name="Barry K."/>
            <person name="Choi C."/>
            <person name="Cichocki N."/>
            <person name="Clum A."/>
            <person name="Copeland A."/>
            <person name="Hainaut M."/>
            <person name="Haridas S."/>
            <person name="Labutti K."/>
            <person name="Lindquist E."/>
            <person name="Lipzen A."/>
            <person name="Khouja H.-R."/>
            <person name="Murat C."/>
            <person name="Ohm R."/>
            <person name="Olson A."/>
            <person name="Spatafora J."/>
            <person name="Veneault-Fourrey C."/>
            <person name="Henrissat B."/>
            <person name="Grigoriev I."/>
            <person name="Martin F."/>
            <person name="Perotto S."/>
        </authorList>
    </citation>
    <scope>NUCLEOTIDE SEQUENCE [LARGE SCALE GENOMIC DNA]</scope>
    <source>
        <strain evidence="9 10">UAMH 7357</strain>
    </source>
</reference>
<evidence type="ECO:0000256" key="3">
    <source>
        <dbReference type="ARBA" id="ARBA00004370"/>
    </source>
</evidence>
<feature type="domain" description="DUF676" evidence="8">
    <location>
        <begin position="6"/>
        <end position="161"/>
    </location>
</feature>
<comment type="similarity">
    <text evidence="4">Belongs to the putative lipase ROG1 family.</text>
</comment>
<evidence type="ECO:0000313" key="10">
    <source>
        <dbReference type="Proteomes" id="UP000235672"/>
    </source>
</evidence>
<protein>
    <recommendedName>
        <fullName evidence="8">DUF676 domain-containing protein</fullName>
    </recommendedName>
</protein>
<keyword evidence="5" id="KW-0256">Endoplasmic reticulum</keyword>
<dbReference type="GO" id="GO:0005739">
    <property type="term" value="C:mitochondrion"/>
    <property type="evidence" value="ECO:0007669"/>
    <property type="project" value="UniProtKB-SubCell"/>
</dbReference>
<dbReference type="AlphaFoldDB" id="A0A2J6QPL2"/>
<evidence type="ECO:0000256" key="2">
    <source>
        <dbReference type="ARBA" id="ARBA00004240"/>
    </source>
</evidence>
<dbReference type="InterPro" id="IPR007751">
    <property type="entry name" value="DUF676_lipase-like"/>
</dbReference>
<evidence type="ECO:0000256" key="1">
    <source>
        <dbReference type="ARBA" id="ARBA00004173"/>
    </source>
</evidence>
<dbReference type="InterPro" id="IPR029058">
    <property type="entry name" value="AB_hydrolase_fold"/>
</dbReference>
<evidence type="ECO:0000313" key="9">
    <source>
        <dbReference type="EMBL" id="PMD28193.1"/>
    </source>
</evidence>
<dbReference type="PANTHER" id="PTHR48182:SF2">
    <property type="entry name" value="PROTEIN SERAC1"/>
    <property type="match status" value="1"/>
</dbReference>
<evidence type="ECO:0000256" key="4">
    <source>
        <dbReference type="ARBA" id="ARBA00007920"/>
    </source>
</evidence>
<keyword evidence="7" id="KW-0472">Membrane</keyword>
<dbReference type="GO" id="GO:0005783">
    <property type="term" value="C:endoplasmic reticulum"/>
    <property type="evidence" value="ECO:0007669"/>
    <property type="project" value="UniProtKB-SubCell"/>
</dbReference>
<dbReference type="OrthoDB" id="427518at2759"/>
<dbReference type="EMBL" id="KZ613464">
    <property type="protein sequence ID" value="PMD28193.1"/>
    <property type="molecule type" value="Genomic_DNA"/>
</dbReference>
<organism evidence="9 10">
    <name type="scientific">Hyaloscypha hepaticicola</name>
    <dbReference type="NCBI Taxonomy" id="2082293"/>
    <lineage>
        <taxon>Eukaryota</taxon>
        <taxon>Fungi</taxon>
        <taxon>Dikarya</taxon>
        <taxon>Ascomycota</taxon>
        <taxon>Pezizomycotina</taxon>
        <taxon>Leotiomycetes</taxon>
        <taxon>Helotiales</taxon>
        <taxon>Hyaloscyphaceae</taxon>
        <taxon>Hyaloscypha</taxon>
    </lineage>
</organism>
<evidence type="ECO:0000256" key="6">
    <source>
        <dbReference type="ARBA" id="ARBA00023128"/>
    </source>
</evidence>
<dbReference type="SUPFAM" id="SSF53474">
    <property type="entry name" value="alpha/beta-Hydrolases"/>
    <property type="match status" value="1"/>
</dbReference>
<dbReference type="PANTHER" id="PTHR48182">
    <property type="entry name" value="PROTEIN SERAC1"/>
    <property type="match status" value="1"/>
</dbReference>
<gene>
    <name evidence="9" type="ORF">NA56DRAFT_559956</name>
</gene>
<dbReference type="Proteomes" id="UP000235672">
    <property type="component" value="Unassembled WGS sequence"/>
</dbReference>
<accession>A0A2J6QPL2</accession>
<keyword evidence="6" id="KW-0496">Mitochondrion</keyword>
<evidence type="ECO:0000256" key="7">
    <source>
        <dbReference type="ARBA" id="ARBA00023136"/>
    </source>
</evidence>
<proteinExistence type="inferred from homology"/>
<dbReference type="Gene3D" id="3.40.50.1820">
    <property type="entry name" value="alpha/beta hydrolase"/>
    <property type="match status" value="1"/>
</dbReference>
<sequence length="330" mass="36865">VNKSSIIAVHGLGGNWKTTWQASETEGPIWLRDRLPKLLQEIKVGARIRSFGYDSAFMLTSSISDLDLCAQDLIARLRGFRSKPEERKAPIIFIAHSLGGLLVKQALNIAWTRASYYRDILDHVKGCVFLGVPHHGAGLAKWAEHGVQVLKVLSAGMLGNSRQVKALRSNSPIWVKISADFVEHGKDLSFRSFYETEKIGGMLIVDKASAAMHVLNEHIFALPGSDHRTIARFGDDEDQRFSLVGMAVVELVEEALSCKQLLSLLRVHMLNILHPSADTHNYQYPPLLISQGRRLSCPTYLLQLVPSLDGSLIFRHFNRLLILAKRDSKE</sequence>
<dbReference type="Pfam" id="PF05057">
    <property type="entry name" value="DUF676"/>
    <property type="match status" value="1"/>
</dbReference>
<keyword evidence="10" id="KW-1185">Reference proteome</keyword>
<feature type="non-terminal residue" evidence="9">
    <location>
        <position position="1"/>
    </location>
</feature>
<dbReference type="InterPro" id="IPR052374">
    <property type="entry name" value="SERAC1"/>
</dbReference>